<dbReference type="PRINTS" id="PR00080">
    <property type="entry name" value="SDRFAMILY"/>
</dbReference>
<dbReference type="InterPro" id="IPR036291">
    <property type="entry name" value="NAD(P)-bd_dom_sf"/>
</dbReference>
<dbReference type="GO" id="GO:0016020">
    <property type="term" value="C:membrane"/>
    <property type="evidence" value="ECO:0007669"/>
    <property type="project" value="TreeGrafter"/>
</dbReference>
<dbReference type="InterPro" id="IPR020904">
    <property type="entry name" value="Sc_DH/Rdtase_CS"/>
</dbReference>
<sequence length="276" mass="28686">MSTQRCDDGTDGVRRLAVVTGATAGIGHELARVFASEGFDLVIAAEDDRVSTVVSELRASGVEAHGVQVDLATRAGCETLAAEVEGRGRPVDALALNAGVGVSGPFLESGTLEDQLNVIDLDVGHVVHLAHRLIPAMVARGEGRVLITSSIVATVAAPYQATYSGSKAFLQSFSEALRQEIADSGVTVTALQPGGTDTEFWERSGATEQDTKVTDTEFEDPAKIARDGFDGLMRGDDHVAPGRLMNAVLAKAGSVLPDAVTAKLSSKLTKPGTSSD</sequence>
<organism evidence="3">
    <name type="scientific">freshwater metagenome</name>
    <dbReference type="NCBI Taxonomy" id="449393"/>
    <lineage>
        <taxon>unclassified sequences</taxon>
        <taxon>metagenomes</taxon>
        <taxon>ecological metagenomes</taxon>
    </lineage>
</organism>
<dbReference type="EMBL" id="CAFBMK010000004">
    <property type="protein sequence ID" value="CAB4892749.1"/>
    <property type="molecule type" value="Genomic_DNA"/>
</dbReference>
<dbReference type="InterPro" id="IPR002347">
    <property type="entry name" value="SDR_fam"/>
</dbReference>
<reference evidence="3" key="1">
    <citation type="submission" date="2020-05" db="EMBL/GenBank/DDBJ databases">
        <authorList>
            <person name="Chiriac C."/>
            <person name="Salcher M."/>
            <person name="Ghai R."/>
            <person name="Kavagutti S V."/>
        </authorList>
    </citation>
    <scope>NUCLEOTIDE SEQUENCE</scope>
</reference>
<proteinExistence type="inferred from homology"/>
<evidence type="ECO:0000256" key="2">
    <source>
        <dbReference type="ARBA" id="ARBA00023002"/>
    </source>
</evidence>
<comment type="similarity">
    <text evidence="1">Belongs to the short-chain dehydrogenases/reductases (SDR) family.</text>
</comment>
<dbReference type="Pfam" id="PF00106">
    <property type="entry name" value="adh_short"/>
    <property type="match status" value="1"/>
</dbReference>
<dbReference type="CDD" id="cd05233">
    <property type="entry name" value="SDR_c"/>
    <property type="match status" value="1"/>
</dbReference>
<dbReference type="SUPFAM" id="SSF51735">
    <property type="entry name" value="NAD(P)-binding Rossmann-fold domains"/>
    <property type="match status" value="1"/>
</dbReference>
<dbReference type="GO" id="GO:0016491">
    <property type="term" value="F:oxidoreductase activity"/>
    <property type="evidence" value="ECO:0007669"/>
    <property type="project" value="UniProtKB-KW"/>
</dbReference>
<dbReference type="PANTHER" id="PTHR44196">
    <property type="entry name" value="DEHYDROGENASE/REDUCTASE SDR FAMILY MEMBER 7B"/>
    <property type="match status" value="1"/>
</dbReference>
<dbReference type="PIRSF" id="PIRSF000126">
    <property type="entry name" value="11-beta-HSD1"/>
    <property type="match status" value="1"/>
</dbReference>
<dbReference type="Gene3D" id="3.40.50.720">
    <property type="entry name" value="NAD(P)-binding Rossmann-like Domain"/>
    <property type="match status" value="1"/>
</dbReference>
<accession>A0A6J7FJZ0</accession>
<dbReference type="PROSITE" id="PS00061">
    <property type="entry name" value="ADH_SHORT"/>
    <property type="match status" value="1"/>
</dbReference>
<protein>
    <submittedName>
        <fullName evidence="3">Unannotated protein</fullName>
    </submittedName>
</protein>
<keyword evidence="2" id="KW-0560">Oxidoreductase</keyword>
<name>A0A6J7FJZ0_9ZZZZ</name>
<evidence type="ECO:0000313" key="3">
    <source>
        <dbReference type="EMBL" id="CAB4892749.1"/>
    </source>
</evidence>
<dbReference type="AlphaFoldDB" id="A0A6J7FJZ0"/>
<gene>
    <name evidence="3" type="ORF">UFOPK3564_00114</name>
</gene>
<dbReference type="PRINTS" id="PR00081">
    <property type="entry name" value="GDHRDH"/>
</dbReference>
<dbReference type="PANTHER" id="PTHR44196:SF2">
    <property type="entry name" value="SHORT-CHAIN DEHYDROGENASE-RELATED"/>
    <property type="match status" value="1"/>
</dbReference>
<evidence type="ECO:0000256" key="1">
    <source>
        <dbReference type="ARBA" id="ARBA00006484"/>
    </source>
</evidence>